<evidence type="ECO:0000313" key="3">
    <source>
        <dbReference type="EMBL" id="QHU18342.1"/>
    </source>
</evidence>
<feature type="region of interest" description="Disordered" evidence="2">
    <location>
        <begin position="132"/>
        <end position="163"/>
    </location>
</feature>
<sequence length="204" mass="22711">MSVKSVSLTEVAVGDVPTHIVIYREGSKADAKADANSVNLQKKVDDLMTQVERLSKRILHLELDAESRALEVKTTPFFGSSIVPEPTGMHVRRLSDVCDDSKTTLKAIVNGLTPPPAATKIVTIASHVEEVHQEEAEEEEAEAEAEEEEEEAEGEELTEFEYKGTTYYRDSEKLVYGVDDDGDLDDTPIGVWSEEKQKVLRYKQ</sequence>
<keyword evidence="1" id="KW-0175">Coiled coil</keyword>
<protein>
    <submittedName>
        <fullName evidence="3">Uncharacterized protein</fullName>
    </submittedName>
</protein>
<dbReference type="EMBL" id="MN740928">
    <property type="protein sequence ID" value="QHU18342.1"/>
    <property type="molecule type" value="Genomic_DNA"/>
</dbReference>
<feature type="coiled-coil region" evidence="1">
    <location>
        <begin position="37"/>
        <end position="64"/>
    </location>
</feature>
<evidence type="ECO:0000256" key="2">
    <source>
        <dbReference type="SAM" id="MobiDB-lite"/>
    </source>
</evidence>
<accession>A0A6C0KJZ3</accession>
<dbReference type="AlphaFoldDB" id="A0A6C0KJZ3"/>
<reference evidence="3" key="1">
    <citation type="journal article" date="2020" name="Nature">
        <title>Giant virus diversity and host interactions through global metagenomics.</title>
        <authorList>
            <person name="Schulz F."/>
            <person name="Roux S."/>
            <person name="Paez-Espino D."/>
            <person name="Jungbluth S."/>
            <person name="Walsh D.A."/>
            <person name="Denef V.J."/>
            <person name="McMahon K.D."/>
            <person name="Konstantinidis K.T."/>
            <person name="Eloe-Fadrosh E.A."/>
            <person name="Kyrpides N.C."/>
            <person name="Woyke T."/>
        </authorList>
    </citation>
    <scope>NUCLEOTIDE SEQUENCE</scope>
    <source>
        <strain evidence="3">GVMAG-S-3300013006-138</strain>
    </source>
</reference>
<feature type="compositionally biased region" description="Acidic residues" evidence="2">
    <location>
        <begin position="135"/>
        <end position="159"/>
    </location>
</feature>
<evidence type="ECO:0000256" key="1">
    <source>
        <dbReference type="SAM" id="Coils"/>
    </source>
</evidence>
<name>A0A6C0KJZ3_9ZZZZ</name>
<proteinExistence type="predicted"/>
<organism evidence="3">
    <name type="scientific">viral metagenome</name>
    <dbReference type="NCBI Taxonomy" id="1070528"/>
    <lineage>
        <taxon>unclassified sequences</taxon>
        <taxon>metagenomes</taxon>
        <taxon>organismal metagenomes</taxon>
    </lineage>
</organism>